<accession>A0A0J8JI72</accession>
<organism evidence="2 3">
    <name type="scientific">Catenovulum maritimum</name>
    <dbReference type="NCBI Taxonomy" id="1513271"/>
    <lineage>
        <taxon>Bacteria</taxon>
        <taxon>Pseudomonadati</taxon>
        <taxon>Pseudomonadota</taxon>
        <taxon>Gammaproteobacteria</taxon>
        <taxon>Alteromonadales</taxon>
        <taxon>Alteromonadaceae</taxon>
        <taxon>Catenovulum</taxon>
    </lineage>
</organism>
<dbReference type="STRING" id="1513271.XM47_15920"/>
<dbReference type="NCBIfam" id="TIGR03696">
    <property type="entry name" value="Rhs_assc_core"/>
    <property type="match status" value="1"/>
</dbReference>
<comment type="caution">
    <text evidence="2">The sequence shown here is derived from an EMBL/GenBank/DDBJ whole genome shotgun (WGS) entry which is preliminary data.</text>
</comment>
<evidence type="ECO:0000313" key="3">
    <source>
        <dbReference type="Proteomes" id="UP000037600"/>
    </source>
</evidence>
<dbReference type="InterPro" id="IPR022385">
    <property type="entry name" value="Rhs_assc_core"/>
</dbReference>
<evidence type="ECO:0000259" key="1">
    <source>
        <dbReference type="Pfam" id="PF22322"/>
    </source>
</evidence>
<dbReference type="Pfam" id="PF22322">
    <property type="entry name" value="DUF6973"/>
    <property type="match status" value="1"/>
</dbReference>
<dbReference type="InterPro" id="IPR054246">
    <property type="entry name" value="DUF6973"/>
</dbReference>
<proteinExistence type="predicted"/>
<protein>
    <recommendedName>
        <fullName evidence="1">DUF6973 domain-containing protein</fullName>
    </recommendedName>
</protein>
<feature type="domain" description="DUF6973" evidence="1">
    <location>
        <begin position="109"/>
        <end position="182"/>
    </location>
</feature>
<keyword evidence="3" id="KW-1185">Reference proteome</keyword>
<dbReference type="InterPro" id="IPR050708">
    <property type="entry name" value="T6SS_VgrG/RHS"/>
</dbReference>
<gene>
    <name evidence="2" type="ORF">XM47_15920</name>
</gene>
<reference evidence="2 3" key="1">
    <citation type="submission" date="2015-04" db="EMBL/GenBank/DDBJ databases">
        <title>Draft Genome Sequence of the Novel Agar-Digesting Marine Bacterium Q1.</title>
        <authorList>
            <person name="Li Y."/>
            <person name="Li D."/>
            <person name="Chen G."/>
            <person name="Du Z."/>
        </authorList>
    </citation>
    <scope>NUCLEOTIDE SEQUENCE [LARGE SCALE GENOMIC DNA]</scope>
    <source>
        <strain evidence="2 3">Q1</strain>
    </source>
</reference>
<dbReference type="EMBL" id="LAZL01000030">
    <property type="protein sequence ID" value="KMT64156.1"/>
    <property type="molecule type" value="Genomic_DNA"/>
</dbReference>
<dbReference type="AlphaFoldDB" id="A0A0J8JI72"/>
<evidence type="ECO:0000313" key="2">
    <source>
        <dbReference type="EMBL" id="KMT64156.1"/>
    </source>
</evidence>
<dbReference type="PATRIC" id="fig|1513271.3.peg.3280"/>
<dbReference type="Proteomes" id="UP000037600">
    <property type="component" value="Unassembled WGS sequence"/>
</dbReference>
<dbReference type="Gene3D" id="2.180.10.10">
    <property type="entry name" value="RHS repeat-associated core"/>
    <property type="match status" value="1"/>
</dbReference>
<dbReference type="PANTHER" id="PTHR32305:SF15">
    <property type="entry name" value="PROTEIN RHSA-RELATED"/>
    <property type="match status" value="1"/>
</dbReference>
<dbReference type="PANTHER" id="PTHR32305">
    <property type="match status" value="1"/>
</dbReference>
<sequence length="214" mass="23389">MQARYYDPVIGRFYSNDPVGSVEFLAKGNIQGFNRYAYANNNPYKYVDPDGRAAGTVNEMREVIGGVLTVGPIDAYQAAFGKHNDFARGLASELLSEQPGVENMTTTQRMEFKNGVRHVAWQASLTIEEGLDQAKTIGNLHELGEEKSQDSQIDQFNNKVGQSIGSSVKGVSDIKGSIQNALKAGNIIISSSDSRVNQNLPKYINDDDVKSSGY</sequence>
<name>A0A0J8JI72_9ALTE</name>